<dbReference type="PANTHER" id="PTHR46118">
    <property type="entry name" value="PROTEIN ABHD11"/>
    <property type="match status" value="1"/>
</dbReference>
<proteinExistence type="predicted"/>
<dbReference type="PANTHER" id="PTHR46118:SF4">
    <property type="entry name" value="PROTEIN ABHD11"/>
    <property type="match status" value="1"/>
</dbReference>
<keyword evidence="4" id="KW-1185">Reference proteome</keyword>
<accession>A0A840YA58</accession>
<evidence type="ECO:0000313" key="4">
    <source>
        <dbReference type="Proteomes" id="UP000580654"/>
    </source>
</evidence>
<gene>
    <name evidence="3" type="ORF">FHS87_003650</name>
</gene>
<dbReference type="Pfam" id="PF00561">
    <property type="entry name" value="Abhydrolase_1"/>
    <property type="match status" value="1"/>
</dbReference>
<protein>
    <submittedName>
        <fullName evidence="3">Pimeloyl-ACP methyl ester carboxylesterase</fullName>
    </submittedName>
</protein>
<dbReference type="GO" id="GO:0016787">
    <property type="term" value="F:hydrolase activity"/>
    <property type="evidence" value="ECO:0007669"/>
    <property type="project" value="UniProtKB-KW"/>
</dbReference>
<sequence length="251" mass="26584">MELGAIEQGEGPPLLLLHGLFGQARNFGALQRRLAAGGRYVLALDLANHGASPHAPAIDYRSMAADVAESLDARGVGRADVMGHSMGGKVAMMLALTHPERVGRLLVSDIAPTAYPARWDGLVAAMRAIPPGTARAEADARLATAEPDPGVRAFILTNRRPDGSGWRIGLEGIAASLPAIMGWEMPEGARFEGTSLFVSGERSNYIRAEDRPVIRSAFPAARFLTVKGAGHWVHADQPEGFAAVMEGFFPG</sequence>
<dbReference type="Gene3D" id="3.40.50.1820">
    <property type="entry name" value="alpha/beta hydrolase"/>
    <property type="match status" value="1"/>
</dbReference>
<dbReference type="RefSeq" id="WP_184520785.1">
    <property type="nucleotide sequence ID" value="NZ_JACIJD010000020.1"/>
</dbReference>
<evidence type="ECO:0000313" key="3">
    <source>
        <dbReference type="EMBL" id="MBB5695589.1"/>
    </source>
</evidence>
<reference evidence="3 4" key="1">
    <citation type="submission" date="2020-08" db="EMBL/GenBank/DDBJ databases">
        <title>Genomic Encyclopedia of Type Strains, Phase IV (KMG-IV): sequencing the most valuable type-strain genomes for metagenomic binning, comparative biology and taxonomic classification.</title>
        <authorList>
            <person name="Goeker M."/>
        </authorList>
    </citation>
    <scope>NUCLEOTIDE SEQUENCE [LARGE SCALE GENOMIC DNA]</scope>
    <source>
        <strain evidence="3 4">DSM 25622</strain>
    </source>
</reference>
<comment type="caution">
    <text evidence="3">The sequence shown here is derived from an EMBL/GenBank/DDBJ whole genome shotgun (WGS) entry which is preliminary data.</text>
</comment>
<keyword evidence="1" id="KW-0378">Hydrolase</keyword>
<feature type="domain" description="AB hydrolase-1" evidence="2">
    <location>
        <begin position="12"/>
        <end position="138"/>
    </location>
</feature>
<evidence type="ECO:0000259" key="2">
    <source>
        <dbReference type="Pfam" id="PF00561"/>
    </source>
</evidence>
<name>A0A840YA58_9PROT</name>
<evidence type="ECO:0000256" key="1">
    <source>
        <dbReference type="ARBA" id="ARBA00022801"/>
    </source>
</evidence>
<dbReference type="InterPro" id="IPR000073">
    <property type="entry name" value="AB_hydrolase_1"/>
</dbReference>
<dbReference type="SUPFAM" id="SSF53474">
    <property type="entry name" value="alpha/beta-Hydrolases"/>
    <property type="match status" value="1"/>
</dbReference>
<dbReference type="AlphaFoldDB" id="A0A840YA58"/>
<dbReference type="Proteomes" id="UP000580654">
    <property type="component" value="Unassembled WGS sequence"/>
</dbReference>
<dbReference type="InterPro" id="IPR029058">
    <property type="entry name" value="AB_hydrolase_fold"/>
</dbReference>
<organism evidence="3 4">
    <name type="scientific">Muricoccus pecuniae</name>
    <dbReference type="NCBI Taxonomy" id="693023"/>
    <lineage>
        <taxon>Bacteria</taxon>
        <taxon>Pseudomonadati</taxon>
        <taxon>Pseudomonadota</taxon>
        <taxon>Alphaproteobacteria</taxon>
        <taxon>Acetobacterales</taxon>
        <taxon>Roseomonadaceae</taxon>
        <taxon>Muricoccus</taxon>
    </lineage>
</organism>
<dbReference type="EMBL" id="JACIJD010000020">
    <property type="protein sequence ID" value="MBB5695589.1"/>
    <property type="molecule type" value="Genomic_DNA"/>
</dbReference>
<dbReference type="PRINTS" id="PR00111">
    <property type="entry name" value="ABHYDROLASE"/>
</dbReference>